<protein>
    <submittedName>
        <fullName evidence="1">Uncharacterized protein</fullName>
    </submittedName>
</protein>
<proteinExistence type="predicted"/>
<comment type="caution">
    <text evidence="1">The sequence shown here is derived from an EMBL/GenBank/DDBJ whole genome shotgun (WGS) entry which is preliminary data.</text>
</comment>
<dbReference type="Proteomes" id="UP000831701">
    <property type="component" value="Chromosome 23"/>
</dbReference>
<gene>
    <name evidence="1" type="ORF">L3Q82_019421</name>
</gene>
<evidence type="ECO:0000313" key="2">
    <source>
        <dbReference type="Proteomes" id="UP000831701"/>
    </source>
</evidence>
<reference evidence="1" key="1">
    <citation type="submission" date="2022-04" db="EMBL/GenBank/DDBJ databases">
        <title>Jade perch genome.</title>
        <authorList>
            <person name="Chao B."/>
        </authorList>
    </citation>
    <scope>NUCLEOTIDE SEQUENCE</scope>
    <source>
        <strain evidence="1">CB-2022</strain>
    </source>
</reference>
<keyword evidence="2" id="KW-1185">Reference proteome</keyword>
<dbReference type="EMBL" id="CM041553">
    <property type="protein sequence ID" value="KAI3352846.1"/>
    <property type="molecule type" value="Genomic_DNA"/>
</dbReference>
<organism evidence="1 2">
    <name type="scientific">Scortum barcoo</name>
    <name type="common">barcoo grunter</name>
    <dbReference type="NCBI Taxonomy" id="214431"/>
    <lineage>
        <taxon>Eukaryota</taxon>
        <taxon>Metazoa</taxon>
        <taxon>Chordata</taxon>
        <taxon>Craniata</taxon>
        <taxon>Vertebrata</taxon>
        <taxon>Euteleostomi</taxon>
        <taxon>Actinopterygii</taxon>
        <taxon>Neopterygii</taxon>
        <taxon>Teleostei</taxon>
        <taxon>Neoteleostei</taxon>
        <taxon>Acanthomorphata</taxon>
        <taxon>Eupercaria</taxon>
        <taxon>Centrarchiformes</taxon>
        <taxon>Terapontoidei</taxon>
        <taxon>Terapontidae</taxon>
        <taxon>Scortum</taxon>
    </lineage>
</organism>
<accession>A0ACB8VBF1</accession>
<name>A0ACB8VBF1_9TELE</name>
<evidence type="ECO:0000313" key="1">
    <source>
        <dbReference type="EMBL" id="KAI3352846.1"/>
    </source>
</evidence>
<sequence>MDGGGFLPCLDQFMLSPLVTWVSNAACSAVLPHTLIHPPLILHFSLQVRTFMPHDGGAHLDFSELLDGVLLNDIMTEINPSPTPQAANKAIRDPSHRIQNLNFLVQQIKTYYLDNLRQLIMIPLPNVLLLGRTPYCEQSLEELKKLLLLLLGCAVQCERKEEYIERIQTLDFDTKAAIAAHIQELTHSQENVLDLQWLESSEVHPDELEAAARNIAKHVRQLLDQRDTHLETIAELMQEKEGVVSLLNSPSSPQSASYSPSMQQQQVGTQQHLAVELADSKAKIRRLRQELEEKSEQMLDCRHELENMEAELKRIQQENSQLLVDARAARTYRDELDALRERAIKADKLESEVGRYREQLHKMEFYKAKVEELKEDNRVLQETKEVLEDQLEGWRARSDKIHQLEKHGLLLKAKVHDMEQEREADRRRIEELQEENLALCLAQRRSMEESQHLGWELEQLSKTTENSQGQQTLSEEVTERTRSRMLKLEKENQRLLRTMEELRAASMNNSTQSKQSHHLECDHVCQICSTNNCTSSAVEPTVLQTSCSNRTLTQQMQNEDSNCRLLLHAEELGGVQSQILLTDNPDLHIQEKGQLEDGDCGERVKEVMSDLEVLENNHNRLHCFVGSRDHSPGSKNSSPCHDSIFTGLPARSSYASKHTQRLEAKCRALDTVNQHLQTSLDNTDRKVQRLEAEVQELEAENQSLQATLEELRISARRLEQLETEKQSLEQETTALEREKRQLEKENRRLRQQAEIQEANLDSSNVCMASLEREMRFLVKEVEGLKETAERVKGLEGDNRELTKQAAIDQRTLATLREELVSEKLKSQQRENELERLAHELEMKALDQESTQQAEQETSDNSRFKMLESELELSLKRSLQIKEDKMAALESRLQESSILNQQLRHELRNVKLSYEALQQRQEEEWTASSSTPPRETSRTVSEWLRESQEATKELLKLKDRLIEVERNNATLEAERQAMQAQLKQLESQSDSQQAQILALQRQAASLQENNTALQTHNANLQVEKSTLNSQSASLMAQNAQLQQQQSGTESERDGAIREREDLRGVHEQLLRDHERLAALHERQAMEYEALMGKHGCLKNAHRTLELEHRTLQDRYNSLLQQRTKLEDLEKALKEEQMRMALEKEQHRTTAAECCRLRDEKDWLNQTYRQLLNDNELLTADHKQLKSQLNEAKLQHTWLEADFSKLKKEFQQLDITSTKLTNQCELLSQLKGNLEEENHHLLNQIETLMLQNRTLLEQTMESKDLFHVEERQYIDKLNDLRRQKEKLEEKIMDQYKFYEPSPPRRRGNWITLKLKKLIKSNSREHAPSRPPTPTHSGAAEPHCHDNSSFISSDGSGGSASTSAGDAMSPQRNNTLSSLACPSALFEEEWWEKPEADVEEDRRDALTSSLTTSILSILHLNHPTTPPPGHLTTTDTDTTDTVPDVSKPWVTGRGIHTPPFDVIFINKDSNDSTVPSGLEDNDELHHGLNGVQSRAQSESSGEFSLSLENEPWSNGSSPVQQPPSRRSSSSYQPPSDASTPQHAQRQHKEKASTMPINGSQNSATQLTPKQKDLGLSQDFWLTRGTKSIRRGSRGKVTRRSSDSGGTVKMNPELNGNSKSCSGKAETTRASACSPITVLYVQGKSSSMSGCLNCFSTPLGKEGRLKGSRSPKSLPRASSVISTAEGSSRRSSVNSDCRVTVKADPPSVQVSEESKGQEEAASQTEPTPPVKPPRDPAAVVPTDPPKAPVQESLFGSSFTFNSVFSNTIFSDSVVTTTTSLDALGNNQTFLCLNASLVQNCPLESSESPPPEEPQTLLDAEQEQDLHCHYFITVHELLRPPTLSSLDAGSLEWLRTLYRVSRQLYPGSATMLSAAAAERNKEPILSVLRESVNTGRHLQALEISSGTGQHVTHFAQALRNITWQPSEYDRQSLASIEAYRAHYQLHNVKPAIHLDASLPHQYWGGIQPESLDLMVNINMIHISPIACTEGLFKGAGAVLKPQGLLLTYGPYAVNGQITPQSNVDFDYSLRQRNPEWGLRDISLLHSIAQRNGLFLEKIIDMPANNKCLLFRKESLV</sequence>